<sequence>MRLRSNRDTEQPLERSGAPQRRTMKMKRGAHLQAFDEPETKKKKAKVTPVSGVPSTSSRPSPIVLDDEKQRGVSEARQVAGGKARRRSRFEGVRSVVRNIEDIPNHLLVSVFSLLPIVDRVRAERVCRKWRYLARGFAWSSTDTFSFSTLMKSKTSQPYANERPYIGDAEVKSLARRCGRYLRHVDLHAFRDTLTYSVCRSFAPLCPHLHSLNLCGIQLTNSSVQLLGRHCPNLEEVNFHRCFQESVVERGLSSFFNKCERLRAVDVGENERLSGTPSFETLPNTLATLKIGGCYRLTGAAMEAVKNRCPNLTYLMMNSVDTLSANELNNFFTSMVNLRKLKFGECFISHTIGGADLNLGALKNLSELTVNDNLLITDRVLRTLVNGCKQLRYVDISGCNRFVTNDGLMELAKLQNLTHLNLSMMRITTDETVKRIAEKGILQAILLHRCDDITDAAVTKILECCKKLTSLDVSFCPKVTDVSMRTIYSYVVRREMLEKMYPSNEDTSIKRHDEHLSQLLRYERSLHALMDADIDGQFLTLDNVHYRVEPADAASRVAKSLPKGGERKESALSELHVWIGNSGIVHRREHPLLHVDDGESAFGEYPALSVVDIMVQLRDLPENWIF</sequence>
<evidence type="ECO:0000313" key="7">
    <source>
        <dbReference type="WBParaSite" id="PgR020_g083_t05"/>
    </source>
</evidence>
<name>A0A915AZ18_PARUN</name>
<reference evidence="5 6" key="1">
    <citation type="submission" date="2022-11" db="UniProtKB">
        <authorList>
            <consortium name="WormBaseParasite"/>
        </authorList>
    </citation>
    <scope>IDENTIFICATION</scope>
</reference>
<evidence type="ECO:0000313" key="5">
    <source>
        <dbReference type="WBParaSite" id="PgR020_g083_t01"/>
    </source>
</evidence>
<organism evidence="4 7">
    <name type="scientific">Parascaris univalens</name>
    <name type="common">Nematode worm</name>
    <dbReference type="NCBI Taxonomy" id="6257"/>
    <lineage>
        <taxon>Eukaryota</taxon>
        <taxon>Metazoa</taxon>
        <taxon>Ecdysozoa</taxon>
        <taxon>Nematoda</taxon>
        <taxon>Chromadorea</taxon>
        <taxon>Rhabditida</taxon>
        <taxon>Spirurina</taxon>
        <taxon>Ascaridomorpha</taxon>
        <taxon>Ascaridoidea</taxon>
        <taxon>Ascarididae</taxon>
        <taxon>Parascaris</taxon>
    </lineage>
</organism>
<dbReference type="Pfam" id="PF25372">
    <property type="entry name" value="DUF7885"/>
    <property type="match status" value="1"/>
</dbReference>
<evidence type="ECO:0000256" key="1">
    <source>
        <dbReference type="ARBA" id="ARBA00022786"/>
    </source>
</evidence>
<dbReference type="WBParaSite" id="PgR020_g083_t05">
    <property type="protein sequence ID" value="PgR020_g083_t05"/>
    <property type="gene ID" value="PgR020_g083"/>
</dbReference>
<dbReference type="Gene3D" id="3.80.10.10">
    <property type="entry name" value="Ribonuclease Inhibitor"/>
    <property type="match status" value="1"/>
</dbReference>
<keyword evidence="4" id="KW-1185">Reference proteome</keyword>
<dbReference type="InterPro" id="IPR057207">
    <property type="entry name" value="FBXL15_LRR"/>
</dbReference>
<feature type="domain" description="F-box" evidence="3">
    <location>
        <begin position="97"/>
        <end position="142"/>
    </location>
</feature>
<dbReference type="Gene3D" id="1.20.1280.50">
    <property type="match status" value="1"/>
</dbReference>
<dbReference type="InterPro" id="IPR032675">
    <property type="entry name" value="LRR_dom_sf"/>
</dbReference>
<dbReference type="WBParaSite" id="PgR020_g083_t03">
    <property type="protein sequence ID" value="PgR020_g083_t03"/>
    <property type="gene ID" value="PgR020_g083"/>
</dbReference>
<feature type="compositionally biased region" description="Low complexity" evidence="2">
    <location>
        <begin position="47"/>
        <end position="62"/>
    </location>
</feature>
<proteinExistence type="predicted"/>
<dbReference type="InterPro" id="IPR006553">
    <property type="entry name" value="Leu-rich_rpt_Cys-con_subtyp"/>
</dbReference>
<dbReference type="Pfam" id="PF12937">
    <property type="entry name" value="F-box-like"/>
    <property type="match status" value="1"/>
</dbReference>
<dbReference type="SMART" id="SM00256">
    <property type="entry name" value="FBOX"/>
    <property type="match status" value="1"/>
</dbReference>
<dbReference type="InterPro" id="IPR050648">
    <property type="entry name" value="F-box_LRR-repeat"/>
</dbReference>
<evidence type="ECO:0000259" key="3">
    <source>
        <dbReference type="PROSITE" id="PS50181"/>
    </source>
</evidence>
<dbReference type="SUPFAM" id="SSF52047">
    <property type="entry name" value="RNI-like"/>
    <property type="match status" value="2"/>
</dbReference>
<accession>A0A915AZ18</accession>
<dbReference type="WBParaSite" id="PgR020_g083_t01">
    <property type="protein sequence ID" value="PgR020_g083_t01"/>
    <property type="gene ID" value="PgR020_g083"/>
</dbReference>
<protein>
    <submittedName>
        <fullName evidence="5 6">F-box domain-containing protein</fullName>
    </submittedName>
</protein>
<keyword evidence="1" id="KW-0833">Ubl conjugation pathway</keyword>
<dbReference type="SMART" id="SM00367">
    <property type="entry name" value="LRR_CC"/>
    <property type="match status" value="7"/>
</dbReference>
<dbReference type="PROSITE" id="PS50181">
    <property type="entry name" value="FBOX"/>
    <property type="match status" value="1"/>
</dbReference>
<dbReference type="SUPFAM" id="SSF81383">
    <property type="entry name" value="F-box domain"/>
    <property type="match status" value="1"/>
</dbReference>
<dbReference type="InterPro" id="IPR036047">
    <property type="entry name" value="F-box-like_dom_sf"/>
</dbReference>
<dbReference type="AlphaFoldDB" id="A0A915AZ18"/>
<feature type="region of interest" description="Disordered" evidence="2">
    <location>
        <begin position="1"/>
        <end position="73"/>
    </location>
</feature>
<dbReference type="Proteomes" id="UP000887569">
    <property type="component" value="Unplaced"/>
</dbReference>
<evidence type="ECO:0000313" key="6">
    <source>
        <dbReference type="WBParaSite" id="PgR020_g083_t03"/>
    </source>
</evidence>
<dbReference type="PANTHER" id="PTHR13382:SF69">
    <property type="entry name" value="FI18408P1"/>
    <property type="match status" value="1"/>
</dbReference>
<evidence type="ECO:0000256" key="2">
    <source>
        <dbReference type="SAM" id="MobiDB-lite"/>
    </source>
</evidence>
<dbReference type="GO" id="GO:0005737">
    <property type="term" value="C:cytoplasm"/>
    <property type="evidence" value="ECO:0007669"/>
    <property type="project" value="TreeGrafter"/>
</dbReference>
<dbReference type="PANTHER" id="PTHR13382">
    <property type="entry name" value="MITOCHONDRIAL ATP SYNTHASE COUPLING FACTOR B"/>
    <property type="match status" value="1"/>
</dbReference>
<evidence type="ECO:0000313" key="4">
    <source>
        <dbReference type="Proteomes" id="UP000887569"/>
    </source>
</evidence>
<feature type="compositionally biased region" description="Basic and acidic residues" evidence="2">
    <location>
        <begin position="1"/>
        <end position="13"/>
    </location>
</feature>
<dbReference type="InterPro" id="IPR001810">
    <property type="entry name" value="F-box_dom"/>
</dbReference>